<proteinExistence type="predicted"/>
<evidence type="ECO:0000313" key="2">
    <source>
        <dbReference type="EMBL" id="JAE34473.1"/>
    </source>
</evidence>
<sequence>MGLWFGIICGLMVQLLLLMIITLCTNWDNEAMKAKDRVFSSSTPADFET</sequence>
<reference evidence="2" key="1">
    <citation type="submission" date="2014-09" db="EMBL/GenBank/DDBJ databases">
        <authorList>
            <person name="Magalhaes I.L.F."/>
            <person name="Oliveira U."/>
            <person name="Santos F.R."/>
            <person name="Vidigal T.H.D.A."/>
            <person name="Brescovit A.D."/>
            <person name="Santos A.J."/>
        </authorList>
    </citation>
    <scope>NUCLEOTIDE SEQUENCE</scope>
    <source>
        <tissue evidence="2">Shoot tissue taken approximately 20 cm above the soil surface</tissue>
    </source>
</reference>
<organism evidence="2">
    <name type="scientific">Arundo donax</name>
    <name type="common">Giant reed</name>
    <name type="synonym">Donax arundinaceus</name>
    <dbReference type="NCBI Taxonomy" id="35708"/>
    <lineage>
        <taxon>Eukaryota</taxon>
        <taxon>Viridiplantae</taxon>
        <taxon>Streptophyta</taxon>
        <taxon>Embryophyta</taxon>
        <taxon>Tracheophyta</taxon>
        <taxon>Spermatophyta</taxon>
        <taxon>Magnoliopsida</taxon>
        <taxon>Liliopsida</taxon>
        <taxon>Poales</taxon>
        <taxon>Poaceae</taxon>
        <taxon>PACMAD clade</taxon>
        <taxon>Arundinoideae</taxon>
        <taxon>Arundineae</taxon>
        <taxon>Arundo</taxon>
    </lineage>
</organism>
<dbReference type="EMBL" id="GBRH01163423">
    <property type="protein sequence ID" value="JAE34473.1"/>
    <property type="molecule type" value="Transcribed_RNA"/>
</dbReference>
<accession>A0A0A9HNK9</accession>
<keyword evidence="1" id="KW-1133">Transmembrane helix</keyword>
<protein>
    <recommendedName>
        <fullName evidence="3">Protein DETOXIFICATION</fullName>
    </recommendedName>
</protein>
<dbReference type="AlphaFoldDB" id="A0A0A9HNK9"/>
<keyword evidence="1" id="KW-0472">Membrane</keyword>
<reference evidence="2" key="2">
    <citation type="journal article" date="2015" name="Data Brief">
        <title>Shoot transcriptome of the giant reed, Arundo donax.</title>
        <authorList>
            <person name="Barrero R.A."/>
            <person name="Guerrero F.D."/>
            <person name="Moolhuijzen P."/>
            <person name="Goolsby J.A."/>
            <person name="Tidwell J."/>
            <person name="Bellgard S.E."/>
            <person name="Bellgard M.I."/>
        </authorList>
    </citation>
    <scope>NUCLEOTIDE SEQUENCE</scope>
    <source>
        <tissue evidence="2">Shoot tissue taken approximately 20 cm above the soil surface</tissue>
    </source>
</reference>
<evidence type="ECO:0008006" key="3">
    <source>
        <dbReference type="Google" id="ProtNLM"/>
    </source>
</evidence>
<keyword evidence="1" id="KW-0812">Transmembrane</keyword>
<name>A0A0A9HNK9_ARUDO</name>
<evidence type="ECO:0000256" key="1">
    <source>
        <dbReference type="SAM" id="Phobius"/>
    </source>
</evidence>
<feature type="transmembrane region" description="Helical" evidence="1">
    <location>
        <begin position="6"/>
        <end position="27"/>
    </location>
</feature>